<evidence type="ECO:0000313" key="6">
    <source>
        <dbReference type="EMBL" id="AAX77407.1"/>
    </source>
</evidence>
<dbReference type="InterPro" id="IPR001309">
    <property type="entry name" value="Pept_C14_p20"/>
</dbReference>
<dbReference type="InterPro" id="IPR002398">
    <property type="entry name" value="Pept_C14"/>
</dbReference>
<evidence type="ECO:0000256" key="2">
    <source>
        <dbReference type="RuleBase" id="RU003971"/>
    </source>
</evidence>
<proteinExistence type="evidence at transcript level"/>
<dbReference type="AlphaFoldDB" id="Q2TM51"/>
<feature type="compositionally biased region" description="Basic and acidic residues" evidence="3">
    <location>
        <begin position="8"/>
        <end position="18"/>
    </location>
</feature>
<dbReference type="InterPro" id="IPR011600">
    <property type="entry name" value="Pept_C14_caspase"/>
</dbReference>
<dbReference type="PROSITE" id="PS50208">
    <property type="entry name" value="CASPASE_P20"/>
    <property type="match status" value="1"/>
</dbReference>
<dbReference type="MEROPS" id="C14.042"/>
<dbReference type="GO" id="GO:0043525">
    <property type="term" value="P:positive regulation of neuron apoptotic process"/>
    <property type="evidence" value="ECO:0007669"/>
    <property type="project" value="TreeGrafter"/>
</dbReference>
<dbReference type="GO" id="GO:0006915">
    <property type="term" value="P:apoptotic process"/>
    <property type="evidence" value="ECO:0007669"/>
    <property type="project" value="TreeGrafter"/>
</dbReference>
<feature type="region of interest" description="Disordered" evidence="3">
    <location>
        <begin position="1"/>
        <end position="44"/>
    </location>
</feature>
<dbReference type="GO" id="GO:0005737">
    <property type="term" value="C:cytoplasm"/>
    <property type="evidence" value="ECO:0007669"/>
    <property type="project" value="TreeGrafter"/>
</dbReference>
<dbReference type="PROSITE" id="PS01122">
    <property type="entry name" value="CASPASE_CYS"/>
    <property type="match status" value="1"/>
</dbReference>
<feature type="domain" description="Caspase family p20" evidence="5">
    <location>
        <begin position="67"/>
        <end position="196"/>
    </location>
</feature>
<feature type="compositionally biased region" description="Basic and acidic residues" evidence="3">
    <location>
        <begin position="32"/>
        <end position="41"/>
    </location>
</feature>
<dbReference type="PANTHER" id="PTHR10454:SF232">
    <property type="entry name" value="AT03047P-RELATED"/>
    <property type="match status" value="1"/>
</dbReference>
<dbReference type="PANTHER" id="PTHR10454">
    <property type="entry name" value="CASPASE"/>
    <property type="match status" value="1"/>
</dbReference>
<organism evidence="6">
    <name type="scientific">Penaeus merguiensis</name>
    <name type="common">Banana prawn</name>
    <name type="synonym">Fenneropenaeus merguiensis</name>
    <dbReference type="NCBI Taxonomy" id="71412"/>
    <lineage>
        <taxon>Eukaryota</taxon>
        <taxon>Metazoa</taxon>
        <taxon>Ecdysozoa</taxon>
        <taxon>Arthropoda</taxon>
        <taxon>Crustacea</taxon>
        <taxon>Multicrustacea</taxon>
        <taxon>Malacostraca</taxon>
        <taxon>Eumalacostraca</taxon>
        <taxon>Eucarida</taxon>
        <taxon>Decapoda</taxon>
        <taxon>Dendrobranchiata</taxon>
        <taxon>Penaeoidea</taxon>
        <taxon>Penaeidae</taxon>
        <taxon>Penaeus</taxon>
    </lineage>
</organism>
<dbReference type="InterPro" id="IPR002138">
    <property type="entry name" value="Pept_C14_p10"/>
</dbReference>
<evidence type="ECO:0000256" key="3">
    <source>
        <dbReference type="SAM" id="MobiDB-lite"/>
    </source>
</evidence>
<dbReference type="GO" id="GO:0004197">
    <property type="term" value="F:cysteine-type endopeptidase activity"/>
    <property type="evidence" value="ECO:0007669"/>
    <property type="project" value="InterPro"/>
</dbReference>
<dbReference type="InterPro" id="IPR029030">
    <property type="entry name" value="Caspase-like_dom_sf"/>
</dbReference>
<dbReference type="InterPro" id="IPR033139">
    <property type="entry name" value="Caspase_cys_AS"/>
</dbReference>
<evidence type="ECO:0000259" key="5">
    <source>
        <dbReference type="PROSITE" id="PS50208"/>
    </source>
</evidence>
<accession>Q2TM51</accession>
<dbReference type="SUPFAM" id="SSF52129">
    <property type="entry name" value="Caspase-like"/>
    <property type="match status" value="1"/>
</dbReference>
<protein>
    <submittedName>
        <fullName evidence="6">Caspase</fullName>
    </submittedName>
</protein>
<evidence type="ECO:0000256" key="1">
    <source>
        <dbReference type="ARBA" id="ARBA00010134"/>
    </source>
</evidence>
<dbReference type="PRINTS" id="PR00376">
    <property type="entry name" value="IL1BCENZYME"/>
</dbReference>
<dbReference type="EMBL" id="AY839873">
    <property type="protein sequence ID" value="AAX77407.1"/>
    <property type="molecule type" value="mRNA"/>
</dbReference>
<dbReference type="Pfam" id="PF00656">
    <property type="entry name" value="Peptidase_C14"/>
    <property type="match status" value="1"/>
</dbReference>
<dbReference type="GO" id="GO:0006508">
    <property type="term" value="P:proteolysis"/>
    <property type="evidence" value="ECO:0007669"/>
    <property type="project" value="InterPro"/>
</dbReference>
<dbReference type="PROSITE" id="PS50207">
    <property type="entry name" value="CASPASE_P10"/>
    <property type="match status" value="1"/>
</dbReference>
<feature type="domain" description="Caspase family p10" evidence="4">
    <location>
        <begin position="238"/>
        <end position="320"/>
    </location>
</feature>
<name>Q2TM51_PENME</name>
<comment type="similarity">
    <text evidence="1 2">Belongs to the peptidase C14A family.</text>
</comment>
<evidence type="ECO:0000259" key="4">
    <source>
        <dbReference type="PROSITE" id="PS50207"/>
    </source>
</evidence>
<feature type="compositionally biased region" description="Polar residues" evidence="3">
    <location>
        <begin position="21"/>
        <end position="31"/>
    </location>
</feature>
<dbReference type="SMART" id="SM00115">
    <property type="entry name" value="CASc"/>
    <property type="match status" value="1"/>
</dbReference>
<dbReference type="InterPro" id="IPR015917">
    <property type="entry name" value="Pept_C14A"/>
</dbReference>
<dbReference type="Gene3D" id="3.40.50.1460">
    <property type="match status" value="1"/>
</dbReference>
<sequence length="320" mass="35518">MSSAVDSARAEAHPKDGCDGGNQSLANTTENRGAEAEEPAKDVPWGRTTAYTVVDGLSERYPMNNRPRGAALIFAHSEFKNESLRPRPSAAHDAEIASDAFKALGFLPEVFSNLTKDELEKTLHEVSKRDHSGSDALVIVFMSHGEVKPRNNMEFVWAKDDKIPTKELWINFTAERCASLAGKPKLYFIQACRGLDVDKGVNMSRAVRGMAVQTDNIGSTEEYVIPVHADQLVMWASYPGFPAFTSNRKGIQGSVFIHYLAENLKNSANISPRPSLSSILLKVSREVAVLYESDIGSRNKYHENKQVPYIHSTLLREIYF</sequence>
<reference evidence="6" key="1">
    <citation type="journal article" date="2006" name="Aquaculture">
        <title>Molecular cloning and expression of caspase from white shrimp Penaeus merguiensis.</title>
        <authorList>
            <person name="Phongdara A."/>
            <person name="Wanna W."/>
            <person name="Chotigeat W."/>
        </authorList>
    </citation>
    <scope>NUCLEOTIDE SEQUENCE</scope>
</reference>